<dbReference type="Proteomes" id="UP000199055">
    <property type="component" value="Unassembled WGS sequence"/>
</dbReference>
<name>A0A1H9KAK3_9ACTN</name>
<dbReference type="EMBL" id="FOET01000022">
    <property type="protein sequence ID" value="SEQ96174.1"/>
    <property type="molecule type" value="Genomic_DNA"/>
</dbReference>
<organism evidence="1 2">
    <name type="scientific">Streptomyces radiopugnans</name>
    <dbReference type="NCBI Taxonomy" id="403935"/>
    <lineage>
        <taxon>Bacteria</taxon>
        <taxon>Bacillati</taxon>
        <taxon>Actinomycetota</taxon>
        <taxon>Actinomycetes</taxon>
        <taxon>Kitasatosporales</taxon>
        <taxon>Streptomycetaceae</taxon>
        <taxon>Streptomyces</taxon>
    </lineage>
</organism>
<gene>
    <name evidence="1" type="ORF">SAMN05216481_12218</name>
</gene>
<dbReference type="AlphaFoldDB" id="A0A1H9KAK3"/>
<evidence type="ECO:0000313" key="1">
    <source>
        <dbReference type="EMBL" id="SEQ96174.1"/>
    </source>
</evidence>
<evidence type="ECO:0000313" key="2">
    <source>
        <dbReference type="Proteomes" id="UP000199055"/>
    </source>
</evidence>
<accession>A0A1H9KAK3</accession>
<dbReference type="STRING" id="403935.SAMN05216481_12218"/>
<protein>
    <submittedName>
        <fullName evidence="1">Uncharacterized protein</fullName>
    </submittedName>
</protein>
<reference evidence="1 2" key="1">
    <citation type="submission" date="2016-10" db="EMBL/GenBank/DDBJ databases">
        <authorList>
            <person name="de Groot N.N."/>
        </authorList>
    </citation>
    <scope>NUCLEOTIDE SEQUENCE [LARGE SCALE GENOMIC DNA]</scope>
    <source>
        <strain evidence="1 2">CGMCC 4.3519</strain>
    </source>
</reference>
<proteinExistence type="predicted"/>
<dbReference type="RefSeq" id="WP_093663216.1">
    <property type="nucleotide sequence ID" value="NZ_FOET01000022.1"/>
</dbReference>
<keyword evidence="2" id="KW-1185">Reference proteome</keyword>
<sequence length="329" mass="36069">MIPRRSATGYTPVHCPVCPGMPVLPVPGEVDHRRCIRCQGKERLLPEPHPEDHLCDVCRRECPTCNAPSPSGGLCRRCRGLCRTCEQALPARPDADVVRKESRSRKPDKRAPQWERVYFNRSWQSDQCDACQNAAKSPDAVRAVLAALPGKVMRACGGSAPATVVDTIRAELRHHTPAQLADRVERRWFGGWASRPLHKEADEHQDGYRPDHVAVWLLAPSGCPARCDDGWVPGDPDRPCPACRTTRARPPRPVEADEGAPAAVPADRTIAEAVTYRPMRECEGRGGTCGVPVADSYTLCPSCADWPRCACGRRYDPERAATCSACAAI</sequence>